<evidence type="ECO:0000313" key="3">
    <source>
        <dbReference type="EMBL" id="NKE71344.1"/>
    </source>
</evidence>
<comment type="caution">
    <text evidence="3">The sequence shown here is derived from an EMBL/GenBank/DDBJ whole genome shotgun (WGS) entry which is preliminary data.</text>
</comment>
<dbReference type="AlphaFoldDB" id="A0A7X6DQG7"/>
<dbReference type="CDD" id="cd03135">
    <property type="entry name" value="GATase1_DJ-1"/>
    <property type="match status" value="1"/>
</dbReference>
<keyword evidence="1" id="KW-0677">Repeat</keyword>
<dbReference type="PANTHER" id="PTHR48094:SF12">
    <property type="entry name" value="PARKINSON DISEASE PROTEIN 7 HOMOLOG"/>
    <property type="match status" value="1"/>
</dbReference>
<dbReference type="Pfam" id="PF01965">
    <property type="entry name" value="DJ-1_PfpI"/>
    <property type="match status" value="1"/>
</dbReference>
<evidence type="ECO:0000259" key="2">
    <source>
        <dbReference type="Pfam" id="PF01965"/>
    </source>
</evidence>
<accession>A0A7X6DQG7</accession>
<dbReference type="InterPro" id="IPR050325">
    <property type="entry name" value="Prot/Nucl_acid_deglycase"/>
</dbReference>
<dbReference type="SUPFAM" id="SSF52317">
    <property type="entry name" value="Class I glutamine amidotransferase-like"/>
    <property type="match status" value="1"/>
</dbReference>
<feature type="domain" description="DJ-1/PfpI" evidence="2">
    <location>
        <begin position="2"/>
        <end position="163"/>
    </location>
</feature>
<dbReference type="FunFam" id="3.40.50.880:FF:000015">
    <property type="entry name" value="Protein DJ-1 homolog C"/>
    <property type="match status" value="1"/>
</dbReference>
<dbReference type="GO" id="GO:0005737">
    <property type="term" value="C:cytoplasm"/>
    <property type="evidence" value="ECO:0007669"/>
    <property type="project" value="TreeGrafter"/>
</dbReference>
<keyword evidence="4" id="KW-1185">Reference proteome</keyword>
<protein>
    <submittedName>
        <fullName evidence="3">DJ-1/PfpI family protein</fullName>
    </submittedName>
</protein>
<dbReference type="PANTHER" id="PTHR48094">
    <property type="entry name" value="PROTEIN/NUCLEIC ACID DEGLYCASE DJ-1-RELATED"/>
    <property type="match status" value="1"/>
</dbReference>
<evidence type="ECO:0000256" key="1">
    <source>
        <dbReference type="ARBA" id="ARBA00022737"/>
    </source>
</evidence>
<dbReference type="Gene3D" id="3.40.50.880">
    <property type="match status" value="1"/>
</dbReference>
<sequence>MKRVLILLAPGFEEIEAVTIIDILRRAAVEVTVAGTVEGAIEGSRKVRLLADLSIDKVAGGDYHMIVLPGGQPGTNHLAEDERVGRILKEAAAKERYISAICAAPSILAAAGFLNGKKATSHPSVRERMGGADYSEARVVVDGRWVTSRSPGTAMEFAFELVRLLAGEEKAKEVNLGVMARL</sequence>
<organism evidence="3 4">
    <name type="scientific">Candidatus Manganitrophus noduliformans</name>
    <dbReference type="NCBI Taxonomy" id="2606439"/>
    <lineage>
        <taxon>Bacteria</taxon>
        <taxon>Pseudomonadati</taxon>
        <taxon>Nitrospirota</taxon>
        <taxon>Nitrospiria</taxon>
        <taxon>Candidatus Troglogloeales</taxon>
        <taxon>Candidatus Manganitrophaceae</taxon>
        <taxon>Candidatus Manganitrophus</taxon>
    </lineage>
</organism>
<name>A0A7X6DQG7_9BACT</name>
<dbReference type="InterPro" id="IPR006287">
    <property type="entry name" value="DJ-1"/>
</dbReference>
<dbReference type="InterPro" id="IPR002818">
    <property type="entry name" value="DJ-1/PfpI"/>
</dbReference>
<gene>
    <name evidence="3" type="ORF">MNODULE_11400</name>
</gene>
<dbReference type="Proteomes" id="UP000534783">
    <property type="component" value="Unassembled WGS sequence"/>
</dbReference>
<dbReference type="NCBIfam" id="TIGR01383">
    <property type="entry name" value="not_thiJ"/>
    <property type="match status" value="1"/>
</dbReference>
<dbReference type="EMBL" id="VTOW01000002">
    <property type="protein sequence ID" value="NKE71344.1"/>
    <property type="molecule type" value="Genomic_DNA"/>
</dbReference>
<proteinExistence type="predicted"/>
<reference evidence="3 4" key="1">
    <citation type="journal article" date="2020" name="Nature">
        <title>Bacterial chemolithoautotrophy via manganese oxidation.</title>
        <authorList>
            <person name="Yu H."/>
            <person name="Leadbetter J.R."/>
        </authorList>
    </citation>
    <scope>NUCLEOTIDE SEQUENCE [LARGE SCALE GENOMIC DNA]</scope>
    <source>
        <strain evidence="3 4">Mn-1</strain>
    </source>
</reference>
<dbReference type="RefSeq" id="WP_168059892.1">
    <property type="nucleotide sequence ID" value="NZ_VTOW01000002.1"/>
</dbReference>
<dbReference type="InterPro" id="IPR029062">
    <property type="entry name" value="Class_I_gatase-like"/>
</dbReference>
<evidence type="ECO:0000313" key="4">
    <source>
        <dbReference type="Proteomes" id="UP000534783"/>
    </source>
</evidence>